<protein>
    <recommendedName>
        <fullName evidence="5">DUF1232 domain-containing protein</fullName>
    </recommendedName>
</protein>
<dbReference type="AlphaFoldDB" id="A0A2W5EZJ9"/>
<organism evidence="6 7">
    <name type="scientific">Pseudomonas kuykendallii</name>
    <dbReference type="NCBI Taxonomy" id="1007099"/>
    <lineage>
        <taxon>Bacteria</taxon>
        <taxon>Pseudomonadati</taxon>
        <taxon>Pseudomonadota</taxon>
        <taxon>Gammaproteobacteria</taxon>
        <taxon>Pseudomonadales</taxon>
        <taxon>Pseudomonadaceae</taxon>
        <taxon>Pseudomonas</taxon>
    </lineage>
</organism>
<keyword evidence="3" id="KW-1133">Transmembrane helix</keyword>
<evidence type="ECO:0000313" key="7">
    <source>
        <dbReference type="Proteomes" id="UP000249198"/>
    </source>
</evidence>
<proteinExistence type="predicted"/>
<gene>
    <name evidence="6" type="ORF">DI599_04865</name>
</gene>
<dbReference type="InterPro" id="IPR010652">
    <property type="entry name" value="DUF1232"/>
</dbReference>
<dbReference type="GO" id="GO:0012505">
    <property type="term" value="C:endomembrane system"/>
    <property type="evidence" value="ECO:0007669"/>
    <property type="project" value="UniProtKB-SubCell"/>
</dbReference>
<evidence type="ECO:0000256" key="1">
    <source>
        <dbReference type="ARBA" id="ARBA00004127"/>
    </source>
</evidence>
<dbReference type="EMBL" id="QFOH01000005">
    <property type="protein sequence ID" value="PZP25566.1"/>
    <property type="molecule type" value="Genomic_DNA"/>
</dbReference>
<name>A0A2W5EZJ9_9PSED</name>
<dbReference type="Proteomes" id="UP000249198">
    <property type="component" value="Unassembled WGS sequence"/>
</dbReference>
<reference evidence="6 7" key="1">
    <citation type="submission" date="2017-08" db="EMBL/GenBank/DDBJ databases">
        <title>Infants hospitalized years apart are colonized by the same room-sourced microbial strains.</title>
        <authorList>
            <person name="Brooks B."/>
            <person name="Olm M.R."/>
            <person name="Firek B.A."/>
            <person name="Baker R."/>
            <person name="Thomas B.C."/>
            <person name="Morowitz M.J."/>
            <person name="Banfield J.F."/>
        </authorList>
    </citation>
    <scope>NUCLEOTIDE SEQUENCE [LARGE SCALE GENOMIC DNA]</scope>
    <source>
        <strain evidence="6">S2_009_000_R2_77</strain>
    </source>
</reference>
<evidence type="ECO:0000256" key="4">
    <source>
        <dbReference type="ARBA" id="ARBA00023136"/>
    </source>
</evidence>
<evidence type="ECO:0000256" key="2">
    <source>
        <dbReference type="ARBA" id="ARBA00022692"/>
    </source>
</evidence>
<evidence type="ECO:0000313" key="6">
    <source>
        <dbReference type="EMBL" id="PZP25566.1"/>
    </source>
</evidence>
<accession>A0A2W5EZJ9</accession>
<feature type="domain" description="DUF1232" evidence="5">
    <location>
        <begin position="71"/>
        <end position="106"/>
    </location>
</feature>
<comment type="caution">
    <text evidence="6">The sequence shown here is derived from an EMBL/GenBank/DDBJ whole genome shotgun (WGS) entry which is preliminary data.</text>
</comment>
<comment type="subcellular location">
    <subcellularLocation>
        <location evidence="1">Endomembrane system</location>
        <topology evidence="1">Multi-pass membrane protein</topology>
    </subcellularLocation>
</comment>
<sequence length="146" mass="16712">MKMPLNLARYVPIAERILVRGRLPALLLAVARKGARKDRRKGGLTDDLRVLQSLALAYWRGEYRAVSRQALLASVAALAYFLSPLDLIPDFLIGVGLLDDFAVLAWVTRTWSKELDAFRLWRDTQSPARRAELERLPSLEEIRRER</sequence>
<keyword evidence="2" id="KW-0812">Transmembrane</keyword>
<keyword evidence="4" id="KW-0472">Membrane</keyword>
<dbReference type="Pfam" id="PF06803">
    <property type="entry name" value="DUF1232"/>
    <property type="match status" value="1"/>
</dbReference>
<dbReference type="RefSeq" id="WP_273229708.1">
    <property type="nucleotide sequence ID" value="NZ_QFOH01000005.1"/>
</dbReference>
<evidence type="ECO:0000256" key="3">
    <source>
        <dbReference type="ARBA" id="ARBA00022989"/>
    </source>
</evidence>
<evidence type="ECO:0000259" key="5">
    <source>
        <dbReference type="Pfam" id="PF06803"/>
    </source>
</evidence>